<dbReference type="InterPro" id="IPR002931">
    <property type="entry name" value="Transglutaminase-like"/>
</dbReference>
<dbReference type="PANTHER" id="PTHR33490">
    <property type="entry name" value="BLR5614 PROTEIN-RELATED"/>
    <property type="match status" value="1"/>
</dbReference>
<organism evidence="2 3">
    <name type="scientific">Hyphomonas jannaschiana VP2</name>
    <dbReference type="NCBI Taxonomy" id="1280952"/>
    <lineage>
        <taxon>Bacteria</taxon>
        <taxon>Pseudomonadati</taxon>
        <taxon>Pseudomonadota</taxon>
        <taxon>Alphaproteobacteria</taxon>
        <taxon>Hyphomonadales</taxon>
        <taxon>Hyphomonadaceae</taxon>
        <taxon>Hyphomonas</taxon>
    </lineage>
</organism>
<dbReference type="Proteomes" id="UP000024816">
    <property type="component" value="Unassembled WGS sequence"/>
</dbReference>
<protein>
    <recommendedName>
        <fullName evidence="1">Transglutaminase-like domain-containing protein</fullName>
    </recommendedName>
</protein>
<dbReference type="OrthoDB" id="4697328at2"/>
<comment type="caution">
    <text evidence="2">The sequence shown here is derived from an EMBL/GenBank/DDBJ whole genome shotgun (WGS) entry which is preliminary data.</text>
</comment>
<evidence type="ECO:0000313" key="2">
    <source>
        <dbReference type="EMBL" id="KCZ88016.1"/>
    </source>
</evidence>
<dbReference type="eggNOG" id="COG1305">
    <property type="taxonomic scope" value="Bacteria"/>
</dbReference>
<dbReference type="AlphaFoldDB" id="A0A059FBV0"/>
<dbReference type="Pfam" id="PF01841">
    <property type="entry name" value="Transglut_core"/>
    <property type="match status" value="1"/>
</dbReference>
<dbReference type="PATRIC" id="fig|1280952.3.peg.2110"/>
<evidence type="ECO:0000259" key="1">
    <source>
        <dbReference type="Pfam" id="PF01841"/>
    </source>
</evidence>
<dbReference type="Gene3D" id="3.10.620.30">
    <property type="match status" value="1"/>
</dbReference>
<reference evidence="2 3" key="1">
    <citation type="journal article" date="2014" name="Antonie Van Leeuwenhoek">
        <title>Hyphomonas beringensis sp. nov. and Hyphomonas chukchiensis sp. nov., isolated from surface seawater of the Bering Sea and Chukchi Sea.</title>
        <authorList>
            <person name="Li C."/>
            <person name="Lai Q."/>
            <person name="Li G."/>
            <person name="Dong C."/>
            <person name="Wang J."/>
            <person name="Liao Y."/>
            <person name="Shao Z."/>
        </authorList>
    </citation>
    <scope>NUCLEOTIDE SEQUENCE [LARGE SCALE GENOMIC DNA]</scope>
    <source>
        <strain evidence="2 3">VP2</strain>
    </source>
</reference>
<keyword evidence="3" id="KW-1185">Reference proteome</keyword>
<sequence>MSEQEDALKATYFVDSDHAAIIAKALEITDEATDDVQIAERLFYAVRDGFRYDPYNLATEREAFRASSILSETATWCVPKSIVLTALARASGLPARLGFADVRNHLTSEKLTETMGTDLFAWHGYSELWLNGRWVKLSTAFNKELCDRFGVKTLEFDPVEGALMHPFDQSGRRHMEYVRERGSHLDLPLADMFRTFAEVYPGWIIGPDGEATRIETAPASKDERFH</sequence>
<gene>
    <name evidence="2" type="ORF">HJA_10555</name>
</gene>
<name>A0A059FBV0_9PROT</name>
<dbReference type="InterPro" id="IPR038765">
    <property type="entry name" value="Papain-like_cys_pep_sf"/>
</dbReference>
<dbReference type="EMBL" id="ARYJ01000006">
    <property type="protein sequence ID" value="KCZ88016.1"/>
    <property type="molecule type" value="Genomic_DNA"/>
</dbReference>
<accession>A0A059FBV0</accession>
<evidence type="ECO:0000313" key="3">
    <source>
        <dbReference type="Proteomes" id="UP000024816"/>
    </source>
</evidence>
<feature type="domain" description="Transglutaminase-like" evidence="1">
    <location>
        <begin position="25"/>
        <end position="137"/>
    </location>
</feature>
<dbReference type="SUPFAM" id="SSF54001">
    <property type="entry name" value="Cysteine proteinases"/>
    <property type="match status" value="1"/>
</dbReference>
<dbReference type="PANTHER" id="PTHR33490:SF3">
    <property type="entry name" value="CONSERVED INTEGRAL MEMBRANE PROTEIN"/>
    <property type="match status" value="1"/>
</dbReference>
<proteinExistence type="predicted"/>